<gene>
    <name evidence="3" type="ORF">PBRA_006912</name>
    <name evidence="4" type="ORF">PLBR_LOCUS7792</name>
</gene>
<evidence type="ECO:0000313" key="6">
    <source>
        <dbReference type="Proteomes" id="UP000290189"/>
    </source>
</evidence>
<feature type="compositionally biased region" description="Basic and acidic residues" evidence="1">
    <location>
        <begin position="313"/>
        <end position="324"/>
    </location>
</feature>
<dbReference type="OrthoDB" id="10683201at2759"/>
<evidence type="ECO:0000313" key="3">
    <source>
        <dbReference type="EMBL" id="CEO98798.1"/>
    </source>
</evidence>
<evidence type="ECO:0000313" key="4">
    <source>
        <dbReference type="EMBL" id="SPR00577.1"/>
    </source>
</evidence>
<accession>A0A0G4ITY3</accession>
<keyword evidence="2" id="KW-0812">Transmembrane</keyword>
<geneLocation type="mitochondrion" evidence="4"/>
<feature type="compositionally biased region" description="Basic and acidic residues" evidence="1">
    <location>
        <begin position="89"/>
        <end position="98"/>
    </location>
</feature>
<dbReference type="Proteomes" id="UP000290189">
    <property type="component" value="Unassembled WGS sequence"/>
</dbReference>
<organism evidence="3 5">
    <name type="scientific">Plasmodiophora brassicae</name>
    <name type="common">Clubroot disease agent</name>
    <dbReference type="NCBI Taxonomy" id="37360"/>
    <lineage>
        <taxon>Eukaryota</taxon>
        <taxon>Sar</taxon>
        <taxon>Rhizaria</taxon>
        <taxon>Endomyxa</taxon>
        <taxon>Phytomyxea</taxon>
        <taxon>Plasmodiophorida</taxon>
        <taxon>Plasmodiophoridae</taxon>
        <taxon>Plasmodiophora</taxon>
    </lineage>
</organism>
<feature type="compositionally biased region" description="Basic residues" evidence="1">
    <location>
        <begin position="302"/>
        <end position="312"/>
    </location>
</feature>
<keyword evidence="2" id="KW-0472">Membrane</keyword>
<evidence type="ECO:0000313" key="5">
    <source>
        <dbReference type="Proteomes" id="UP000039324"/>
    </source>
</evidence>
<keyword evidence="4" id="KW-0496">Mitochondrion</keyword>
<name>A0A0G4ITY3_PLABS</name>
<feature type="transmembrane region" description="Helical" evidence="2">
    <location>
        <begin position="465"/>
        <end position="484"/>
    </location>
</feature>
<sequence length="501" mass="54719">MHQVPAQKQDGPENVYGPAQKRPHVLSLFFVAKQRYFTFFGVVVVRRMDDADDDFRDIQVNAAAVSVLQRRQSGAAANARPGGTDDTESDRCFDRTSDSEGISDSSHGPRSTSSFNSASTKELAALNVTLSDDDDSVAKLSLNDNALNSFAVKQMAAASAATADAADVDAFSSGDPFDNLTDSESGAARSVAAADDDSRMIHSLAERGEFLLDDLVDGFVQAEARYNDYFKGVLGTGRVQALLAPTTKVVIPEQLQVDFIRLRSSTTTTTTTTGDDSLVDQYKAMLTACIEQHVDGINASANRRRSMGRRRPRREEFDHSPHNADVHNSVQAFLGAVTSSFAELVARLESNRTMKLVDERLQSLQDTVAEHIHHEAYSGDASSPNSVEHRLATLAQVVSGMEAQVVRSVKAEMATVMAGHDQMIRDLTSAMKEMTAATGEVAKGFSRAARGRVQACDDRSGRPSWFLFVLLQVLLLVALWLLFFDDRFMSTVQWRLHPSLS</sequence>
<keyword evidence="5" id="KW-1185">Reference proteome</keyword>
<feature type="compositionally biased region" description="Polar residues" evidence="1">
    <location>
        <begin position="99"/>
        <end position="116"/>
    </location>
</feature>
<dbReference type="EMBL" id="CDSF01000087">
    <property type="protein sequence ID" value="CEO98798.1"/>
    <property type="molecule type" value="Genomic_DNA"/>
</dbReference>
<feature type="region of interest" description="Disordered" evidence="1">
    <location>
        <begin position="300"/>
        <end position="324"/>
    </location>
</feature>
<reference evidence="3 5" key="1">
    <citation type="submission" date="2015-02" db="EMBL/GenBank/DDBJ databases">
        <authorList>
            <person name="Chooi Y.-H."/>
        </authorList>
    </citation>
    <scope>NUCLEOTIDE SEQUENCE [LARGE SCALE GENOMIC DNA]</scope>
    <source>
        <strain evidence="3">E3</strain>
    </source>
</reference>
<dbReference type="AlphaFoldDB" id="A0A0G4ITY3"/>
<evidence type="ECO:0000256" key="2">
    <source>
        <dbReference type="SAM" id="Phobius"/>
    </source>
</evidence>
<dbReference type="EMBL" id="OVEO01000014">
    <property type="protein sequence ID" value="SPR00577.1"/>
    <property type="molecule type" value="Genomic_DNA"/>
</dbReference>
<evidence type="ECO:0000256" key="1">
    <source>
        <dbReference type="SAM" id="MobiDB-lite"/>
    </source>
</evidence>
<reference evidence="4 6" key="2">
    <citation type="submission" date="2018-03" db="EMBL/GenBank/DDBJ databases">
        <authorList>
            <person name="Fogelqvist J."/>
        </authorList>
    </citation>
    <scope>NUCLEOTIDE SEQUENCE [LARGE SCALE GENOMIC DNA]</scope>
</reference>
<protein>
    <submittedName>
        <fullName evidence="3">Uncharacterized protein</fullName>
    </submittedName>
</protein>
<feature type="region of interest" description="Disordered" evidence="1">
    <location>
        <begin position="70"/>
        <end position="116"/>
    </location>
</feature>
<keyword evidence="2" id="KW-1133">Transmembrane helix</keyword>
<proteinExistence type="predicted"/>
<dbReference type="Proteomes" id="UP000039324">
    <property type="component" value="Unassembled WGS sequence"/>
</dbReference>